<dbReference type="EMBL" id="BPLQ01003074">
    <property type="protein sequence ID" value="GIX97834.1"/>
    <property type="molecule type" value="Genomic_DNA"/>
</dbReference>
<reference evidence="1 2" key="1">
    <citation type="submission" date="2021-06" db="EMBL/GenBank/DDBJ databases">
        <title>Caerostris darwini draft genome.</title>
        <authorList>
            <person name="Kono N."/>
            <person name="Arakawa K."/>
        </authorList>
    </citation>
    <scope>NUCLEOTIDE SEQUENCE [LARGE SCALE GENOMIC DNA]</scope>
</reference>
<comment type="caution">
    <text evidence="1">The sequence shown here is derived from an EMBL/GenBank/DDBJ whole genome shotgun (WGS) entry which is preliminary data.</text>
</comment>
<proteinExistence type="predicted"/>
<protein>
    <submittedName>
        <fullName evidence="1">Uncharacterized protein</fullName>
    </submittedName>
</protein>
<gene>
    <name evidence="1" type="ORF">CDAR_84891</name>
</gene>
<dbReference type="Proteomes" id="UP001054837">
    <property type="component" value="Unassembled WGS sequence"/>
</dbReference>
<name>A0AAV4PMF3_9ARAC</name>
<keyword evidence="2" id="KW-1185">Reference proteome</keyword>
<sequence>MPSSIYMQPKTIKISSQVAACIPLSPLSKYKYREKQHFIFFKRGIPLEKNEHSTLFDGVYSIRITSFGTTKFPKLKRKKIRKKENCFLVQCLKRKDLLKKNKSKICWVYGISVIKSGKKNNSQ</sequence>
<accession>A0AAV4PMF3</accession>
<evidence type="ECO:0000313" key="1">
    <source>
        <dbReference type="EMBL" id="GIX97834.1"/>
    </source>
</evidence>
<evidence type="ECO:0000313" key="2">
    <source>
        <dbReference type="Proteomes" id="UP001054837"/>
    </source>
</evidence>
<dbReference type="AlphaFoldDB" id="A0AAV4PMF3"/>
<organism evidence="1 2">
    <name type="scientific">Caerostris darwini</name>
    <dbReference type="NCBI Taxonomy" id="1538125"/>
    <lineage>
        <taxon>Eukaryota</taxon>
        <taxon>Metazoa</taxon>
        <taxon>Ecdysozoa</taxon>
        <taxon>Arthropoda</taxon>
        <taxon>Chelicerata</taxon>
        <taxon>Arachnida</taxon>
        <taxon>Araneae</taxon>
        <taxon>Araneomorphae</taxon>
        <taxon>Entelegynae</taxon>
        <taxon>Araneoidea</taxon>
        <taxon>Araneidae</taxon>
        <taxon>Caerostris</taxon>
    </lineage>
</organism>